<dbReference type="EMBL" id="QGUI01001081">
    <property type="protein sequence ID" value="PZM88562.1"/>
    <property type="molecule type" value="Genomic_DNA"/>
</dbReference>
<gene>
    <name evidence="1" type="ORF">DIU77_20280</name>
</gene>
<reference evidence="1" key="1">
    <citation type="submission" date="2018-05" db="EMBL/GenBank/DDBJ databases">
        <authorList>
            <person name="Lanie J.A."/>
            <person name="Ng W.-L."/>
            <person name="Kazmierczak K.M."/>
            <person name="Andrzejewski T.M."/>
            <person name="Davidsen T.M."/>
            <person name="Wayne K.J."/>
            <person name="Tettelin H."/>
            <person name="Glass J.I."/>
            <person name="Rusch D."/>
            <person name="Podicherti R."/>
            <person name="Tsui H.-C.T."/>
            <person name="Winkler M.E."/>
        </authorList>
    </citation>
    <scope>NUCLEOTIDE SEQUENCE</scope>
    <source>
        <strain evidence="1">ZC4RG45</strain>
    </source>
</reference>
<dbReference type="CDD" id="cd00377">
    <property type="entry name" value="ICL_PEPM"/>
    <property type="match status" value="1"/>
</dbReference>
<dbReference type="InterPro" id="IPR040442">
    <property type="entry name" value="Pyrv_kinase-like_dom_sf"/>
</dbReference>
<proteinExistence type="predicted"/>
<dbReference type="STRING" id="1111738.GCA_000427905_02804"/>
<protein>
    <submittedName>
        <fullName evidence="1">Carboxyvinyl-carboxyphosphonate phosphorylmutase</fullName>
    </submittedName>
</protein>
<accession>A0A2W4IN91</accession>
<dbReference type="InterPro" id="IPR039556">
    <property type="entry name" value="ICL/PEPM"/>
</dbReference>
<dbReference type="SUPFAM" id="SSF51621">
    <property type="entry name" value="Phosphoenolpyruvate/pyruvate domain"/>
    <property type="match status" value="1"/>
</dbReference>
<comment type="caution">
    <text evidence="1">The sequence shown here is derived from an EMBL/GenBank/DDBJ whole genome shotgun (WGS) entry which is preliminary data.</text>
</comment>
<organism evidence="1">
    <name type="scientific">Thermocrispum agreste</name>
    <dbReference type="NCBI Taxonomy" id="37925"/>
    <lineage>
        <taxon>Bacteria</taxon>
        <taxon>Bacillati</taxon>
        <taxon>Actinomycetota</taxon>
        <taxon>Actinomycetes</taxon>
        <taxon>Pseudonocardiales</taxon>
        <taxon>Pseudonocardiaceae</taxon>
        <taxon>Thermocrispum</taxon>
    </lineage>
</organism>
<dbReference type="PANTHER" id="PTHR42905:SF16">
    <property type="entry name" value="CARBOXYPHOSPHONOENOLPYRUVATE PHOSPHONOMUTASE-LIKE PROTEIN (AFU_ORTHOLOGUE AFUA_5G07230)"/>
    <property type="match status" value="1"/>
</dbReference>
<dbReference type="Gene3D" id="3.20.20.60">
    <property type="entry name" value="Phosphoenolpyruvate-binding domains"/>
    <property type="match status" value="1"/>
</dbReference>
<sequence>MTAQDLLDLHVPGTPLVLPNIWDADTAPLVVAAGFPALATSSVAVAGTLGYGDGEEATAAEMFAAAARITAAVDVPVTVDAESGYGLPPGALAEMLLEIEAAGCNVEDTDQQSGRRRTPSEQAGFIAQLREHADDALIVNARIDSFLSASSAEAERAALPDAIERARAYLDAGAHCVYPIHVRSADVLEEFVAAVAPAPVNATYLPGGPDLTQLAGIGVARISLGGGLWQAARRWLADALAEVAAGKAPY</sequence>
<dbReference type="Pfam" id="PF13714">
    <property type="entry name" value="PEP_mutase"/>
    <property type="match status" value="1"/>
</dbReference>
<dbReference type="GO" id="GO:0003824">
    <property type="term" value="F:catalytic activity"/>
    <property type="evidence" value="ECO:0007669"/>
    <property type="project" value="InterPro"/>
</dbReference>
<evidence type="ECO:0000313" key="1">
    <source>
        <dbReference type="EMBL" id="PZM88562.1"/>
    </source>
</evidence>
<dbReference type="PANTHER" id="PTHR42905">
    <property type="entry name" value="PHOSPHOENOLPYRUVATE CARBOXYLASE"/>
    <property type="match status" value="1"/>
</dbReference>
<dbReference type="InterPro" id="IPR015813">
    <property type="entry name" value="Pyrv/PenolPyrv_kinase-like_dom"/>
</dbReference>
<name>A0A2W4IN91_9PSEU</name>
<dbReference type="AlphaFoldDB" id="A0A2W4IN91"/>